<keyword evidence="4 14" id="KW-0645">Protease</keyword>
<evidence type="ECO:0000259" key="18">
    <source>
        <dbReference type="PROSITE" id="PS51371"/>
    </source>
</evidence>
<comment type="cofactor">
    <cofactor evidence="14 16">
        <name>Zn(2+)</name>
        <dbReference type="ChEBI" id="CHEBI:29105"/>
    </cofactor>
    <text evidence="14 16">Binds 1 zinc ion per subunit.</text>
</comment>
<evidence type="ECO:0000256" key="9">
    <source>
        <dbReference type="ARBA" id="ARBA00022833"/>
    </source>
</evidence>
<feature type="transmembrane region" description="Helical" evidence="14">
    <location>
        <begin position="120"/>
        <end position="143"/>
    </location>
</feature>
<dbReference type="CDD" id="cd04801">
    <property type="entry name" value="CBS_pair_peptidase_M50"/>
    <property type="match status" value="1"/>
</dbReference>
<dbReference type="Pfam" id="PF00571">
    <property type="entry name" value="CBS"/>
    <property type="match status" value="2"/>
</dbReference>
<dbReference type="PROSITE" id="PS51371">
    <property type="entry name" value="CBS"/>
    <property type="match status" value="2"/>
</dbReference>
<feature type="transmembrane region" description="Helical" evidence="14">
    <location>
        <begin position="60"/>
        <end position="78"/>
    </location>
</feature>
<dbReference type="RefSeq" id="WP_162318405.1">
    <property type="nucleotide sequence ID" value="NZ_JAHQXF010000002.1"/>
</dbReference>
<dbReference type="GO" id="GO:0005886">
    <property type="term" value="C:plasma membrane"/>
    <property type="evidence" value="ECO:0007669"/>
    <property type="project" value="UniProtKB-SubCell"/>
</dbReference>
<feature type="binding site" evidence="16">
    <location>
        <position position="83"/>
    </location>
    <ligand>
        <name>Zn(2+)</name>
        <dbReference type="ChEBI" id="CHEBI:29105"/>
        <note>catalytic</note>
    </ligand>
</feature>
<keyword evidence="20" id="KW-1185">Reference proteome</keyword>
<keyword evidence="9 14" id="KW-0862">Zinc</keyword>
<evidence type="ECO:0000256" key="17">
    <source>
        <dbReference type="PROSITE-ProRule" id="PRU00703"/>
    </source>
</evidence>
<keyword evidence="8 14" id="KW-0378">Hydrolase</keyword>
<dbReference type="InterPro" id="IPR046342">
    <property type="entry name" value="CBS_dom_sf"/>
</dbReference>
<comment type="caution">
    <text evidence="19">The sequence shown here is derived from an EMBL/GenBank/DDBJ whole genome shotgun (WGS) entry which is preliminary data.</text>
</comment>
<proteinExistence type="inferred from homology"/>
<protein>
    <recommendedName>
        <fullName evidence="14">Zinc metalloprotease</fullName>
    </recommendedName>
</protein>
<keyword evidence="10 14" id="KW-1133">Transmembrane helix</keyword>
<dbReference type="CDD" id="cd06164">
    <property type="entry name" value="S2P-M50_SpoIVFB_CBS"/>
    <property type="match status" value="1"/>
</dbReference>
<keyword evidence="12 17" id="KW-0129">CBS domain</keyword>
<keyword evidence="3 14" id="KW-1003">Cell membrane</keyword>
<dbReference type="InterPro" id="IPR016483">
    <property type="entry name" value="UCP006404_Pept_M50_CBS"/>
</dbReference>
<feature type="domain" description="CBS" evidence="18">
    <location>
        <begin position="323"/>
        <end position="381"/>
    </location>
</feature>
<keyword evidence="11 14" id="KW-0482">Metalloprotease</keyword>
<dbReference type="Gene3D" id="3.10.580.10">
    <property type="entry name" value="CBS-domain"/>
    <property type="match status" value="1"/>
</dbReference>
<feature type="active site" evidence="15">
    <location>
        <position position="80"/>
    </location>
</feature>
<dbReference type="OrthoDB" id="12044at2157"/>
<comment type="similarity">
    <text evidence="2 14">Belongs to the peptidase M50B family.</text>
</comment>
<evidence type="ECO:0000256" key="15">
    <source>
        <dbReference type="PIRSR" id="PIRSR006404-1"/>
    </source>
</evidence>
<dbReference type="InterPro" id="IPR008915">
    <property type="entry name" value="Peptidase_M50"/>
</dbReference>
<evidence type="ECO:0000256" key="13">
    <source>
        <dbReference type="ARBA" id="ARBA00023136"/>
    </source>
</evidence>
<dbReference type="SUPFAM" id="SSF54631">
    <property type="entry name" value="CBS-domain pair"/>
    <property type="match status" value="1"/>
</dbReference>
<evidence type="ECO:0000313" key="19">
    <source>
        <dbReference type="EMBL" id="MBV0925590.1"/>
    </source>
</evidence>
<dbReference type="PIRSF" id="PIRSF006404">
    <property type="entry name" value="UCP006404_Pept_M50_CBS"/>
    <property type="match status" value="1"/>
</dbReference>
<dbReference type="PANTHER" id="PTHR39188">
    <property type="entry name" value="MEMBRANE-ASSOCIATED ZINC METALLOPROTEASE M50B"/>
    <property type="match status" value="1"/>
</dbReference>
<dbReference type="Proteomes" id="UP000766550">
    <property type="component" value="Unassembled WGS sequence"/>
</dbReference>
<dbReference type="GO" id="GO:0046872">
    <property type="term" value="F:metal ion binding"/>
    <property type="evidence" value="ECO:0007669"/>
    <property type="project" value="UniProtKB-UniRule"/>
</dbReference>
<organism evidence="19 20">
    <name type="scientific">Haloarcula limicola</name>
    <dbReference type="NCBI Taxonomy" id="1429915"/>
    <lineage>
        <taxon>Archaea</taxon>
        <taxon>Methanobacteriati</taxon>
        <taxon>Methanobacteriota</taxon>
        <taxon>Stenosarchaea group</taxon>
        <taxon>Halobacteria</taxon>
        <taxon>Halobacteriales</taxon>
        <taxon>Haloarculaceae</taxon>
        <taxon>Haloarcula</taxon>
    </lineage>
</organism>
<evidence type="ECO:0000256" key="16">
    <source>
        <dbReference type="PIRSR" id="PIRSR006404-2"/>
    </source>
</evidence>
<sequence>MRRFRIGSAFGIPIQLDLTFLLVLPLFAWIIGTEIGNTVELLNDTLGAGLDPAVLVDGNLVWVLGVLAAVGLFTGVVLHELGHSLVAIRYGYPIDSITLWLFGGIAQLTEMPEDWKQELAIAVAGPAVSVALGVLSYVAFAVLPGTQSAAIEGARFVFAYLALMNVALAVFNMLPGFPMDGGRVLRALLARTRSYARATQIAAEVGKIFAVGLGLFGLFVANNLLLAGLAFFIYIGAQGESRQMTMRAAFEGVTVRDVMTPADRVTAVTPKQSVTELIRTMFEERHTGYPVEKDGEIVGLVTLEDARAVREVERDAYTVGDVMTTDLVTTGPETDVMDALSQLQGNSVGRLIVTDEDGEFLGLLTRTDIMTALSIIKSSDAYGVADDADSQTLRTES</sequence>
<evidence type="ECO:0000313" key="20">
    <source>
        <dbReference type="Proteomes" id="UP000766550"/>
    </source>
</evidence>
<evidence type="ECO:0000256" key="8">
    <source>
        <dbReference type="ARBA" id="ARBA00022801"/>
    </source>
</evidence>
<name>A0A8J7Y6F2_9EURY</name>
<reference evidence="19 20" key="1">
    <citation type="submission" date="2021-06" db="EMBL/GenBank/DDBJ databases">
        <title>New haloarchaea isolates fom saline soil.</title>
        <authorList>
            <person name="Duran-Viseras A."/>
            <person name="Sanchez-Porro C.S."/>
            <person name="Ventosa A."/>
        </authorList>
    </citation>
    <scope>NUCLEOTIDE SEQUENCE [LARGE SCALE GENOMIC DNA]</scope>
    <source>
        <strain evidence="19 20">JCM 183640</strain>
    </source>
</reference>
<evidence type="ECO:0000256" key="10">
    <source>
        <dbReference type="ARBA" id="ARBA00022989"/>
    </source>
</evidence>
<feature type="domain" description="CBS" evidence="18">
    <location>
        <begin position="259"/>
        <end position="316"/>
    </location>
</feature>
<gene>
    <name evidence="19" type="ORF">KTS45_15395</name>
</gene>
<evidence type="ECO:0000256" key="12">
    <source>
        <dbReference type="ARBA" id="ARBA00023122"/>
    </source>
</evidence>
<keyword evidence="5 14" id="KW-0812">Transmembrane</keyword>
<evidence type="ECO:0000256" key="5">
    <source>
        <dbReference type="ARBA" id="ARBA00022692"/>
    </source>
</evidence>
<evidence type="ECO:0000256" key="11">
    <source>
        <dbReference type="ARBA" id="ARBA00023049"/>
    </source>
</evidence>
<accession>A0A8J7Y6F2</accession>
<evidence type="ECO:0000256" key="2">
    <source>
        <dbReference type="ARBA" id="ARBA00007931"/>
    </source>
</evidence>
<dbReference type="InterPro" id="IPR000644">
    <property type="entry name" value="CBS_dom"/>
</dbReference>
<feature type="transmembrane region" description="Helical" evidence="14">
    <location>
        <begin position="90"/>
        <end position="108"/>
    </location>
</feature>
<keyword evidence="13 14" id="KW-0472">Membrane</keyword>
<feature type="binding site" evidence="16">
    <location>
        <position position="79"/>
    </location>
    <ligand>
        <name>Zn(2+)</name>
        <dbReference type="ChEBI" id="CHEBI:29105"/>
        <note>catalytic</note>
    </ligand>
</feature>
<keyword evidence="6 14" id="KW-0479">Metal-binding</keyword>
<keyword evidence="7" id="KW-0677">Repeat</keyword>
<feature type="transmembrane region" description="Helical" evidence="14">
    <location>
        <begin position="12"/>
        <end position="32"/>
    </location>
</feature>
<dbReference type="SMART" id="SM00116">
    <property type="entry name" value="CBS"/>
    <property type="match status" value="2"/>
</dbReference>
<evidence type="ECO:0000256" key="1">
    <source>
        <dbReference type="ARBA" id="ARBA00004651"/>
    </source>
</evidence>
<dbReference type="GO" id="GO:0008237">
    <property type="term" value="F:metallopeptidase activity"/>
    <property type="evidence" value="ECO:0007669"/>
    <property type="project" value="UniProtKB-UniRule"/>
</dbReference>
<dbReference type="Pfam" id="PF02163">
    <property type="entry name" value="Peptidase_M50"/>
    <property type="match status" value="2"/>
</dbReference>
<dbReference type="GO" id="GO:0006508">
    <property type="term" value="P:proteolysis"/>
    <property type="evidence" value="ECO:0007669"/>
    <property type="project" value="UniProtKB-KW"/>
</dbReference>
<evidence type="ECO:0000256" key="4">
    <source>
        <dbReference type="ARBA" id="ARBA00022670"/>
    </source>
</evidence>
<feature type="transmembrane region" description="Helical" evidence="14">
    <location>
        <begin position="208"/>
        <end position="237"/>
    </location>
</feature>
<feature type="transmembrane region" description="Helical" evidence="14">
    <location>
        <begin position="155"/>
        <end position="174"/>
    </location>
</feature>
<dbReference type="PANTHER" id="PTHR39188:SF3">
    <property type="entry name" value="STAGE IV SPORULATION PROTEIN FB"/>
    <property type="match status" value="1"/>
</dbReference>
<dbReference type="AlphaFoldDB" id="A0A8J7Y6F2"/>
<feature type="binding site" evidence="16">
    <location>
        <position position="180"/>
    </location>
    <ligand>
        <name>Zn(2+)</name>
        <dbReference type="ChEBI" id="CHEBI:29105"/>
        <note>catalytic</note>
    </ligand>
</feature>
<evidence type="ECO:0000256" key="7">
    <source>
        <dbReference type="ARBA" id="ARBA00022737"/>
    </source>
</evidence>
<dbReference type="EMBL" id="JAHQXF010000002">
    <property type="protein sequence ID" value="MBV0925590.1"/>
    <property type="molecule type" value="Genomic_DNA"/>
</dbReference>
<evidence type="ECO:0000256" key="3">
    <source>
        <dbReference type="ARBA" id="ARBA00022475"/>
    </source>
</evidence>
<evidence type="ECO:0000256" key="14">
    <source>
        <dbReference type="PIRNR" id="PIRNR006404"/>
    </source>
</evidence>
<comment type="subcellular location">
    <subcellularLocation>
        <location evidence="1 14">Cell membrane</location>
        <topology evidence="1 14">Multi-pass membrane protein</topology>
    </subcellularLocation>
</comment>
<evidence type="ECO:0000256" key="6">
    <source>
        <dbReference type="ARBA" id="ARBA00022723"/>
    </source>
</evidence>